<feature type="region of interest" description="Disordered" evidence="1">
    <location>
        <begin position="59"/>
        <end position="82"/>
    </location>
</feature>
<accession>A0A9P4UGC1</accession>
<dbReference type="AlphaFoldDB" id="A0A9P4UGC1"/>
<proteinExistence type="predicted"/>
<gene>
    <name evidence="2" type="ORF">P171DRAFT_149706</name>
</gene>
<protein>
    <submittedName>
        <fullName evidence="2">Uncharacterized protein</fullName>
    </submittedName>
</protein>
<evidence type="ECO:0000256" key="1">
    <source>
        <dbReference type="SAM" id="MobiDB-lite"/>
    </source>
</evidence>
<evidence type="ECO:0000313" key="3">
    <source>
        <dbReference type="Proteomes" id="UP000799764"/>
    </source>
</evidence>
<comment type="caution">
    <text evidence="2">The sequence shown here is derived from an EMBL/GenBank/DDBJ whole genome shotgun (WGS) entry which is preliminary data.</text>
</comment>
<dbReference type="Proteomes" id="UP000799764">
    <property type="component" value="Unassembled WGS sequence"/>
</dbReference>
<sequence>MVNFHTSVGSTSHLWGSCYRIYRKAAIRVITRTTMANLRREVFGKPAACSRSLACQIHEEDSPRANQSPRASPTPKPDLRQQNGEVRVGHSEHGPFVTVGPGDWACLVDAIWQRMRSTSSTLRLSCCGNSFNVQHSQECLQGYTCSDVSQAAAPRLPRCISASQDCVVRVPPRGRQVTEVPEGAFLGRSKQATAWSTCHSTDDVPGFHSTATMMTDYLRARRHRSNMRASAGHHVLLHGLLTDRR</sequence>
<dbReference type="EMBL" id="MU001493">
    <property type="protein sequence ID" value="KAF2450934.1"/>
    <property type="molecule type" value="Genomic_DNA"/>
</dbReference>
<reference evidence="2" key="1">
    <citation type="journal article" date="2020" name="Stud. Mycol.">
        <title>101 Dothideomycetes genomes: a test case for predicting lifestyles and emergence of pathogens.</title>
        <authorList>
            <person name="Haridas S."/>
            <person name="Albert R."/>
            <person name="Binder M."/>
            <person name="Bloem J."/>
            <person name="Labutti K."/>
            <person name="Salamov A."/>
            <person name="Andreopoulos B."/>
            <person name="Baker S."/>
            <person name="Barry K."/>
            <person name="Bills G."/>
            <person name="Bluhm B."/>
            <person name="Cannon C."/>
            <person name="Castanera R."/>
            <person name="Culley D."/>
            <person name="Daum C."/>
            <person name="Ezra D."/>
            <person name="Gonzalez J."/>
            <person name="Henrissat B."/>
            <person name="Kuo A."/>
            <person name="Liang C."/>
            <person name="Lipzen A."/>
            <person name="Lutzoni F."/>
            <person name="Magnuson J."/>
            <person name="Mondo S."/>
            <person name="Nolan M."/>
            <person name="Ohm R."/>
            <person name="Pangilinan J."/>
            <person name="Park H.-J."/>
            <person name="Ramirez L."/>
            <person name="Alfaro M."/>
            <person name="Sun H."/>
            <person name="Tritt A."/>
            <person name="Yoshinaga Y."/>
            <person name="Zwiers L.-H."/>
            <person name="Turgeon B."/>
            <person name="Goodwin S."/>
            <person name="Spatafora J."/>
            <person name="Crous P."/>
            <person name="Grigoriev I."/>
        </authorList>
    </citation>
    <scope>NUCLEOTIDE SEQUENCE</scope>
    <source>
        <strain evidence="2">CBS 690.94</strain>
    </source>
</reference>
<evidence type="ECO:0000313" key="2">
    <source>
        <dbReference type="EMBL" id="KAF2450934.1"/>
    </source>
</evidence>
<keyword evidence="3" id="KW-1185">Reference proteome</keyword>
<name>A0A9P4UGC1_9PLEO</name>
<organism evidence="2 3">
    <name type="scientific">Karstenula rhodostoma CBS 690.94</name>
    <dbReference type="NCBI Taxonomy" id="1392251"/>
    <lineage>
        <taxon>Eukaryota</taxon>
        <taxon>Fungi</taxon>
        <taxon>Dikarya</taxon>
        <taxon>Ascomycota</taxon>
        <taxon>Pezizomycotina</taxon>
        <taxon>Dothideomycetes</taxon>
        <taxon>Pleosporomycetidae</taxon>
        <taxon>Pleosporales</taxon>
        <taxon>Massarineae</taxon>
        <taxon>Didymosphaeriaceae</taxon>
        <taxon>Karstenula</taxon>
    </lineage>
</organism>